<dbReference type="Pfam" id="PF19975">
    <property type="entry name" value="DO-GTPase1"/>
    <property type="match status" value="1"/>
</dbReference>
<dbReference type="SUPFAM" id="SSF52540">
    <property type="entry name" value="P-loop containing nucleoside triphosphate hydrolases"/>
    <property type="match status" value="1"/>
</dbReference>
<gene>
    <name evidence="2" type="ORF">ENS64_07175</name>
</gene>
<feature type="domain" description="Double-GTPase 1" evidence="1">
    <location>
        <begin position="3"/>
        <end position="101"/>
    </location>
</feature>
<dbReference type="EMBL" id="DSVQ01000012">
    <property type="protein sequence ID" value="HGT39030.1"/>
    <property type="molecule type" value="Genomic_DNA"/>
</dbReference>
<comment type="caution">
    <text evidence="2">The sequence shown here is derived from an EMBL/GenBank/DDBJ whole genome shotgun (WGS) entry which is preliminary data.</text>
</comment>
<evidence type="ECO:0000313" key="2">
    <source>
        <dbReference type="EMBL" id="HGT39030.1"/>
    </source>
</evidence>
<protein>
    <recommendedName>
        <fullName evidence="1">Double-GTPase 1 domain-containing protein</fullName>
    </recommendedName>
</protein>
<dbReference type="Gene3D" id="3.40.50.300">
    <property type="entry name" value="P-loop containing nucleotide triphosphate hydrolases"/>
    <property type="match status" value="1"/>
</dbReference>
<accession>A0A7C4QUW5</accession>
<dbReference type="InterPro" id="IPR027417">
    <property type="entry name" value="P-loop_NTPase"/>
</dbReference>
<dbReference type="AlphaFoldDB" id="A0A7C4QUW5"/>
<organism evidence="2">
    <name type="scientific">Schlesneria paludicola</name>
    <dbReference type="NCBI Taxonomy" id="360056"/>
    <lineage>
        <taxon>Bacteria</taxon>
        <taxon>Pseudomonadati</taxon>
        <taxon>Planctomycetota</taxon>
        <taxon>Planctomycetia</taxon>
        <taxon>Planctomycetales</taxon>
        <taxon>Planctomycetaceae</taxon>
        <taxon>Schlesneria</taxon>
    </lineage>
</organism>
<reference evidence="2" key="1">
    <citation type="journal article" date="2020" name="mSystems">
        <title>Genome- and Community-Level Interaction Insights into Carbon Utilization and Element Cycling Functions of Hydrothermarchaeota in Hydrothermal Sediment.</title>
        <authorList>
            <person name="Zhou Z."/>
            <person name="Liu Y."/>
            <person name="Xu W."/>
            <person name="Pan J."/>
            <person name="Luo Z.H."/>
            <person name="Li M."/>
        </authorList>
    </citation>
    <scope>NUCLEOTIDE SEQUENCE [LARGE SCALE GENOMIC DNA]</scope>
    <source>
        <strain evidence="2">SpSt-508</strain>
    </source>
</reference>
<name>A0A7C4QUW5_9PLAN</name>
<dbReference type="InterPro" id="IPR045530">
    <property type="entry name" value="DO-GTPase1"/>
</dbReference>
<evidence type="ECO:0000259" key="1">
    <source>
        <dbReference type="Pfam" id="PF19975"/>
    </source>
</evidence>
<dbReference type="CDD" id="cd00882">
    <property type="entry name" value="Ras_like_GTPase"/>
    <property type="match status" value="1"/>
</dbReference>
<proteinExistence type="predicted"/>
<sequence length="307" mass="33106">MALVGTEGSGKTVLTCVLAKRFSCPDHNGVFLEPGNPSTLKYVERVWATLTSREWPPSTSPGELFKLKWILHLPNGLKSELHLIDVAGQDIRKLFDDDEPARDQLLSPLDELHRLRRYCRRADIVLFLVNLRDFVGEGDPDRRAANEAAMKFAMDRVLADGSSRRAILVLTQTDQYADHLKQQGGWQNLTRQAMPYIYSAHLQSGRVPVLGVAAVMDTVVRDGPDGTPHRVPAPDFRSEGLDQLLNEVKQTYEALIKPPSPRGAGGMLLGGAIGGAIGWLFGGPIGAGIGAGIGGAIGGAIEGASGR</sequence>